<protein>
    <submittedName>
        <fullName evidence="6">Surface antigen</fullName>
    </submittedName>
</protein>
<dbReference type="SUPFAM" id="SSF54001">
    <property type="entry name" value="Cysteine proteinases"/>
    <property type="match status" value="1"/>
</dbReference>
<gene>
    <name evidence="6" type="ORF">ABID27_001462</name>
</gene>
<dbReference type="CDD" id="cd00118">
    <property type="entry name" value="LysM"/>
    <property type="match status" value="2"/>
</dbReference>
<comment type="caution">
    <text evidence="6">The sequence shown here is derived from an EMBL/GenBank/DDBJ whole genome shotgun (WGS) entry which is preliminary data.</text>
</comment>
<dbReference type="SUPFAM" id="SSF54106">
    <property type="entry name" value="LysM domain"/>
    <property type="match status" value="2"/>
</dbReference>
<dbReference type="InterPro" id="IPR038765">
    <property type="entry name" value="Papain-like_cys_pep_sf"/>
</dbReference>
<dbReference type="PROSITE" id="PS50911">
    <property type="entry name" value="CHAP"/>
    <property type="match status" value="1"/>
</dbReference>
<dbReference type="Pfam" id="PF05257">
    <property type="entry name" value="CHAP"/>
    <property type="match status" value="1"/>
</dbReference>
<dbReference type="SMART" id="SM00257">
    <property type="entry name" value="LysM"/>
    <property type="match status" value="2"/>
</dbReference>
<dbReference type="PANTHER" id="PTHR33734:SF22">
    <property type="entry name" value="MEMBRANE-BOUND LYTIC MUREIN TRANSGLYCOSYLASE D"/>
    <property type="match status" value="1"/>
</dbReference>
<evidence type="ECO:0000259" key="4">
    <source>
        <dbReference type="PROSITE" id="PS50911"/>
    </source>
</evidence>
<accession>A0ABV2JLM9</accession>
<dbReference type="Gene3D" id="3.10.350.10">
    <property type="entry name" value="LysM domain"/>
    <property type="match status" value="2"/>
</dbReference>
<dbReference type="InterPro" id="IPR007921">
    <property type="entry name" value="CHAP_dom"/>
</dbReference>
<evidence type="ECO:0000256" key="2">
    <source>
        <dbReference type="ARBA" id="ARBA00022801"/>
    </source>
</evidence>
<evidence type="ECO:0000313" key="6">
    <source>
        <dbReference type="EMBL" id="MET3644831.1"/>
    </source>
</evidence>
<dbReference type="PROSITE" id="PS51782">
    <property type="entry name" value="LYSM"/>
    <property type="match status" value="2"/>
</dbReference>
<organism evidence="6 7">
    <name type="scientific">Streptococcus gallinaceus</name>
    <dbReference type="NCBI Taxonomy" id="165758"/>
    <lineage>
        <taxon>Bacteria</taxon>
        <taxon>Bacillati</taxon>
        <taxon>Bacillota</taxon>
        <taxon>Bacilli</taxon>
        <taxon>Lactobacillales</taxon>
        <taxon>Streptococcaceae</taxon>
        <taxon>Streptococcus</taxon>
    </lineage>
</organism>
<evidence type="ECO:0000256" key="3">
    <source>
        <dbReference type="ARBA" id="ARBA00023316"/>
    </source>
</evidence>
<dbReference type="EMBL" id="JBEPMK010000005">
    <property type="protein sequence ID" value="MET3644831.1"/>
    <property type="molecule type" value="Genomic_DNA"/>
</dbReference>
<sequence length="273" mass="29060">MRKILGKVTVYAAILTSGLVGQQFVSADDYVIQNGDSFFSIAQSYGIDAYELAQANQMDIFDVIGPGQVLAIPGTTTQPVAVENSAPTATTTYVVQEGDSFSSIAAVYGMDAGQLASLNGLTLADYITVGQTLQVSALETAAAATPSSTTAASSYYLEGYDYEPGINYPVGQCTWAVQKLTGWAGDWWGNAADWARNASRDGYTIGAVPVAGAIAVWDDGAYGHVAYVTDVAADGRIQVLEANTNGRQWIDNHRGWINPQDTTSQLSYIYPKY</sequence>
<feature type="domain" description="LysM" evidence="5">
    <location>
        <begin position="91"/>
        <end position="135"/>
    </location>
</feature>
<keyword evidence="2" id="KW-0378">Hydrolase</keyword>
<dbReference type="InterPro" id="IPR018392">
    <property type="entry name" value="LysM"/>
</dbReference>
<proteinExistence type="predicted"/>
<evidence type="ECO:0000313" key="7">
    <source>
        <dbReference type="Proteomes" id="UP001549055"/>
    </source>
</evidence>
<keyword evidence="1" id="KW-0732">Signal</keyword>
<dbReference type="Gene3D" id="3.90.1720.10">
    <property type="entry name" value="endopeptidase domain like (from Nostoc punctiforme)"/>
    <property type="match status" value="1"/>
</dbReference>
<reference evidence="6 7" key="1">
    <citation type="submission" date="2024-06" db="EMBL/GenBank/DDBJ databases">
        <title>Genomic Encyclopedia of Type Strains, Phase IV (KMG-IV): sequencing the most valuable type-strain genomes for metagenomic binning, comparative biology and taxonomic classification.</title>
        <authorList>
            <person name="Goeker M."/>
        </authorList>
    </citation>
    <scope>NUCLEOTIDE SEQUENCE [LARGE SCALE GENOMIC DNA]</scope>
    <source>
        <strain evidence="6 7">DSM 15349</strain>
    </source>
</reference>
<feature type="domain" description="Peptidase C51" evidence="4">
    <location>
        <begin position="148"/>
        <end position="270"/>
    </location>
</feature>
<dbReference type="Proteomes" id="UP001549055">
    <property type="component" value="Unassembled WGS sequence"/>
</dbReference>
<dbReference type="RefSeq" id="WP_354281262.1">
    <property type="nucleotide sequence ID" value="NZ_JBEPMK010000005.1"/>
</dbReference>
<dbReference type="Pfam" id="PF01476">
    <property type="entry name" value="LysM"/>
    <property type="match status" value="2"/>
</dbReference>
<dbReference type="InterPro" id="IPR036779">
    <property type="entry name" value="LysM_dom_sf"/>
</dbReference>
<evidence type="ECO:0000259" key="5">
    <source>
        <dbReference type="PROSITE" id="PS51782"/>
    </source>
</evidence>
<name>A0ABV2JLM9_9STRE</name>
<feature type="domain" description="LysM" evidence="5">
    <location>
        <begin position="28"/>
        <end position="72"/>
    </location>
</feature>
<evidence type="ECO:0000256" key="1">
    <source>
        <dbReference type="ARBA" id="ARBA00022729"/>
    </source>
</evidence>
<dbReference type="PANTHER" id="PTHR33734">
    <property type="entry name" value="LYSM DOMAIN-CONTAINING GPI-ANCHORED PROTEIN 2"/>
    <property type="match status" value="1"/>
</dbReference>
<keyword evidence="7" id="KW-1185">Reference proteome</keyword>
<keyword evidence="3" id="KW-0961">Cell wall biogenesis/degradation</keyword>